<accession>A0ACB6ZL65</accession>
<evidence type="ECO:0000313" key="1">
    <source>
        <dbReference type="EMBL" id="KAF9649891.1"/>
    </source>
</evidence>
<reference evidence="1" key="1">
    <citation type="submission" date="2019-10" db="EMBL/GenBank/DDBJ databases">
        <authorList>
            <consortium name="DOE Joint Genome Institute"/>
            <person name="Kuo A."/>
            <person name="Miyauchi S."/>
            <person name="Kiss E."/>
            <person name="Drula E."/>
            <person name="Kohler A."/>
            <person name="Sanchez-Garcia M."/>
            <person name="Andreopoulos B."/>
            <person name="Barry K.W."/>
            <person name="Bonito G."/>
            <person name="Buee M."/>
            <person name="Carver A."/>
            <person name="Chen C."/>
            <person name="Cichocki N."/>
            <person name="Clum A."/>
            <person name="Culley D."/>
            <person name="Crous P.W."/>
            <person name="Fauchery L."/>
            <person name="Girlanda M."/>
            <person name="Hayes R."/>
            <person name="Keri Z."/>
            <person name="Labutti K."/>
            <person name="Lipzen A."/>
            <person name="Lombard V."/>
            <person name="Magnuson J."/>
            <person name="Maillard F."/>
            <person name="Morin E."/>
            <person name="Murat C."/>
            <person name="Nolan M."/>
            <person name="Ohm R."/>
            <person name="Pangilinan J."/>
            <person name="Pereira M."/>
            <person name="Perotto S."/>
            <person name="Peter M."/>
            <person name="Riley R."/>
            <person name="Sitrit Y."/>
            <person name="Stielow B."/>
            <person name="Szollosi G."/>
            <person name="Zifcakova L."/>
            <person name="Stursova M."/>
            <person name="Spatafora J.W."/>
            <person name="Tedersoo L."/>
            <person name="Vaario L.-M."/>
            <person name="Yamada A."/>
            <person name="Yan M."/>
            <person name="Wang P."/>
            <person name="Xu J."/>
            <person name="Bruns T."/>
            <person name="Baldrian P."/>
            <person name="Vilgalys R."/>
            <person name="Henrissat B."/>
            <person name="Grigoriev I.V."/>
            <person name="Hibbett D."/>
            <person name="Nagy L.G."/>
            <person name="Martin F.M."/>
        </authorList>
    </citation>
    <scope>NUCLEOTIDE SEQUENCE</scope>
    <source>
        <strain evidence="1">P2</strain>
    </source>
</reference>
<protein>
    <submittedName>
        <fullName evidence="1">Uncharacterized protein</fullName>
    </submittedName>
</protein>
<keyword evidence="2" id="KW-1185">Reference proteome</keyword>
<dbReference type="Proteomes" id="UP000886501">
    <property type="component" value="Unassembled WGS sequence"/>
</dbReference>
<gene>
    <name evidence="1" type="ORF">BDM02DRAFT_3113160</name>
</gene>
<sequence>MCWLVRKVVEFELAFQEGDSQMSGWNRVTHPLQTYIITLLLDSNVLARVGPGVIHLVPAGMSHVQRMVPLWAYEFICKLTRQTPTHFHERSIRR</sequence>
<evidence type="ECO:0000313" key="2">
    <source>
        <dbReference type="Proteomes" id="UP000886501"/>
    </source>
</evidence>
<comment type="caution">
    <text evidence="1">The sequence shown here is derived from an EMBL/GenBank/DDBJ whole genome shotgun (WGS) entry which is preliminary data.</text>
</comment>
<name>A0ACB6ZL65_THEGA</name>
<reference evidence="1" key="2">
    <citation type="journal article" date="2020" name="Nat. Commun.">
        <title>Large-scale genome sequencing of mycorrhizal fungi provides insights into the early evolution of symbiotic traits.</title>
        <authorList>
            <person name="Miyauchi S."/>
            <person name="Kiss E."/>
            <person name="Kuo A."/>
            <person name="Drula E."/>
            <person name="Kohler A."/>
            <person name="Sanchez-Garcia M."/>
            <person name="Morin E."/>
            <person name="Andreopoulos B."/>
            <person name="Barry K.W."/>
            <person name="Bonito G."/>
            <person name="Buee M."/>
            <person name="Carver A."/>
            <person name="Chen C."/>
            <person name="Cichocki N."/>
            <person name="Clum A."/>
            <person name="Culley D."/>
            <person name="Crous P.W."/>
            <person name="Fauchery L."/>
            <person name="Girlanda M."/>
            <person name="Hayes R.D."/>
            <person name="Keri Z."/>
            <person name="LaButti K."/>
            <person name="Lipzen A."/>
            <person name="Lombard V."/>
            <person name="Magnuson J."/>
            <person name="Maillard F."/>
            <person name="Murat C."/>
            <person name="Nolan M."/>
            <person name="Ohm R.A."/>
            <person name="Pangilinan J."/>
            <person name="Pereira M.F."/>
            <person name="Perotto S."/>
            <person name="Peter M."/>
            <person name="Pfister S."/>
            <person name="Riley R."/>
            <person name="Sitrit Y."/>
            <person name="Stielow J.B."/>
            <person name="Szollosi G."/>
            <person name="Zifcakova L."/>
            <person name="Stursova M."/>
            <person name="Spatafora J.W."/>
            <person name="Tedersoo L."/>
            <person name="Vaario L.M."/>
            <person name="Yamada A."/>
            <person name="Yan M."/>
            <person name="Wang P."/>
            <person name="Xu J."/>
            <person name="Bruns T."/>
            <person name="Baldrian P."/>
            <person name="Vilgalys R."/>
            <person name="Dunand C."/>
            <person name="Henrissat B."/>
            <person name="Grigoriev I.V."/>
            <person name="Hibbett D."/>
            <person name="Nagy L.G."/>
            <person name="Martin F.M."/>
        </authorList>
    </citation>
    <scope>NUCLEOTIDE SEQUENCE</scope>
    <source>
        <strain evidence="1">P2</strain>
    </source>
</reference>
<dbReference type="EMBL" id="MU117992">
    <property type="protein sequence ID" value="KAF9649891.1"/>
    <property type="molecule type" value="Genomic_DNA"/>
</dbReference>
<organism evidence="1 2">
    <name type="scientific">Thelephora ganbajun</name>
    <name type="common">Ganba fungus</name>
    <dbReference type="NCBI Taxonomy" id="370292"/>
    <lineage>
        <taxon>Eukaryota</taxon>
        <taxon>Fungi</taxon>
        <taxon>Dikarya</taxon>
        <taxon>Basidiomycota</taxon>
        <taxon>Agaricomycotina</taxon>
        <taxon>Agaricomycetes</taxon>
        <taxon>Thelephorales</taxon>
        <taxon>Thelephoraceae</taxon>
        <taxon>Thelephora</taxon>
    </lineage>
</organism>
<proteinExistence type="predicted"/>